<dbReference type="Proteomes" id="UP000594263">
    <property type="component" value="Unplaced"/>
</dbReference>
<reference evidence="1" key="1">
    <citation type="submission" date="2021-01" db="UniProtKB">
        <authorList>
            <consortium name="EnsemblPlants"/>
        </authorList>
    </citation>
    <scope>IDENTIFICATION</scope>
</reference>
<accession>A0A7N0TJA1</accession>
<dbReference type="Gramene" id="Kaladp0037s0496.1.v1.1">
    <property type="protein sequence ID" value="Kaladp0037s0496.1.v1.1.CDS.1"/>
    <property type="gene ID" value="Kaladp0037s0496.v1.1"/>
</dbReference>
<dbReference type="EnsemblPlants" id="Kaladp0037s0496.1.v1.1">
    <property type="protein sequence ID" value="Kaladp0037s0496.1.v1.1.CDS.1"/>
    <property type="gene ID" value="Kaladp0037s0496.v1.1"/>
</dbReference>
<protein>
    <submittedName>
        <fullName evidence="1">Uncharacterized protein</fullName>
    </submittedName>
</protein>
<dbReference type="PANTHER" id="PTHR35495:SF1">
    <property type="entry name" value="OS06G0679600 PROTEIN"/>
    <property type="match status" value="1"/>
</dbReference>
<evidence type="ECO:0000313" key="1">
    <source>
        <dbReference type="EnsemblPlants" id="Kaladp0037s0496.1.v1.1.CDS.1"/>
    </source>
</evidence>
<name>A0A7N0TJA1_KALFE</name>
<dbReference type="OMA" id="FMDAFAP"/>
<keyword evidence="2" id="KW-1185">Reference proteome</keyword>
<organism evidence="1 2">
    <name type="scientific">Kalanchoe fedtschenkoi</name>
    <name type="common">Lavender scallops</name>
    <name type="synonym">South American air plant</name>
    <dbReference type="NCBI Taxonomy" id="63787"/>
    <lineage>
        <taxon>Eukaryota</taxon>
        <taxon>Viridiplantae</taxon>
        <taxon>Streptophyta</taxon>
        <taxon>Embryophyta</taxon>
        <taxon>Tracheophyta</taxon>
        <taxon>Spermatophyta</taxon>
        <taxon>Magnoliopsida</taxon>
        <taxon>eudicotyledons</taxon>
        <taxon>Gunneridae</taxon>
        <taxon>Pentapetalae</taxon>
        <taxon>Saxifragales</taxon>
        <taxon>Crassulaceae</taxon>
        <taxon>Kalanchoe</taxon>
    </lineage>
</organism>
<dbReference type="PANTHER" id="PTHR35495">
    <property type="entry name" value="OS06G0679600 PROTEIN"/>
    <property type="match status" value="1"/>
</dbReference>
<sequence>MNRRTRSIPNPADSFHRYLKPGALARLRDSRITATSYRFHNIPSFSAPLPASPSGNQLQIQASPRFSGRVSGPRCPQRKKLVAARSVCYFMPSSPLLVAPPVDETSDSVAVELFGTDIAAH</sequence>
<evidence type="ECO:0000313" key="2">
    <source>
        <dbReference type="Proteomes" id="UP000594263"/>
    </source>
</evidence>
<dbReference type="AlphaFoldDB" id="A0A7N0TJA1"/>
<proteinExistence type="predicted"/>